<dbReference type="Pfam" id="PF17784">
    <property type="entry name" value="Sulfotransfer_4"/>
    <property type="match status" value="1"/>
</dbReference>
<dbReference type="InterPro" id="IPR027417">
    <property type="entry name" value="P-loop_NTPase"/>
</dbReference>
<dbReference type="Proteomes" id="UP001365542">
    <property type="component" value="Unassembled WGS sequence"/>
</dbReference>
<protein>
    <submittedName>
        <fullName evidence="2">Uncharacterized protein</fullName>
    </submittedName>
</protein>
<feature type="transmembrane region" description="Helical" evidence="1">
    <location>
        <begin position="254"/>
        <end position="274"/>
    </location>
</feature>
<dbReference type="PANTHER" id="PTHR36978:SF3">
    <property type="entry name" value="P-LOOP CONTAINING NUCLEOSIDE TRIPHOSPHATE HYDROLASE PROTEIN"/>
    <property type="match status" value="1"/>
</dbReference>
<name>A0AAV9WXT9_9PEZI</name>
<keyword evidence="3" id="KW-1185">Reference proteome</keyword>
<evidence type="ECO:0000256" key="1">
    <source>
        <dbReference type="SAM" id="Phobius"/>
    </source>
</evidence>
<keyword evidence="1" id="KW-0472">Membrane</keyword>
<evidence type="ECO:0000313" key="3">
    <source>
        <dbReference type="Proteomes" id="UP001365542"/>
    </source>
</evidence>
<evidence type="ECO:0000313" key="2">
    <source>
        <dbReference type="EMBL" id="KAK6529125.1"/>
    </source>
</evidence>
<dbReference type="InterPro" id="IPR040632">
    <property type="entry name" value="Sulfotransfer_4"/>
</dbReference>
<dbReference type="PANTHER" id="PTHR36978">
    <property type="entry name" value="P-LOOP CONTAINING NUCLEOTIDE TRIPHOSPHATE HYDROLASE"/>
    <property type="match status" value="1"/>
</dbReference>
<keyword evidence="1" id="KW-1133">Transmembrane helix</keyword>
<accession>A0AAV9WXT9</accession>
<sequence length="275" mass="31364">MTDKRNDEIQAVVLGLPRCATTTVSAMLNSDYLSIRPTMHGFWSAAGGMGPDLILDALRLVGTDDTKRRQSILYEVFSGYAGSGSALQSLATDMMDMYPNAKFILNVRPPPRNGEPPSVAWARSCRQAVGHLTSPWCMITSWPVSRYRFGWKYYRLHTDLWRQKGLLPDKSSSFWVQKGSEWMVPEFYDRYLEWIQHEAKQRGRDVLVWHPGMGWEPICEFFGKESPPKGTPVPSKNPTPDSLLIRNGEIQEGIMRYAAFAVTLYACWWLVLCFL</sequence>
<dbReference type="SUPFAM" id="SSF52540">
    <property type="entry name" value="P-loop containing nucleoside triphosphate hydrolases"/>
    <property type="match status" value="1"/>
</dbReference>
<gene>
    <name evidence="2" type="ORF">TWF694_004340</name>
</gene>
<dbReference type="Gene3D" id="3.40.50.300">
    <property type="entry name" value="P-loop containing nucleotide triphosphate hydrolases"/>
    <property type="match status" value="1"/>
</dbReference>
<keyword evidence="1" id="KW-0812">Transmembrane</keyword>
<dbReference type="EMBL" id="JAVHJO010000014">
    <property type="protein sequence ID" value="KAK6529125.1"/>
    <property type="molecule type" value="Genomic_DNA"/>
</dbReference>
<reference evidence="2 3" key="1">
    <citation type="submission" date="2019-10" db="EMBL/GenBank/DDBJ databases">
        <authorList>
            <person name="Palmer J.M."/>
        </authorList>
    </citation>
    <scope>NUCLEOTIDE SEQUENCE [LARGE SCALE GENOMIC DNA]</scope>
    <source>
        <strain evidence="2 3">TWF694</strain>
    </source>
</reference>
<proteinExistence type="predicted"/>
<comment type="caution">
    <text evidence="2">The sequence shown here is derived from an EMBL/GenBank/DDBJ whole genome shotgun (WGS) entry which is preliminary data.</text>
</comment>
<organism evidence="2 3">
    <name type="scientific">Orbilia ellipsospora</name>
    <dbReference type="NCBI Taxonomy" id="2528407"/>
    <lineage>
        <taxon>Eukaryota</taxon>
        <taxon>Fungi</taxon>
        <taxon>Dikarya</taxon>
        <taxon>Ascomycota</taxon>
        <taxon>Pezizomycotina</taxon>
        <taxon>Orbiliomycetes</taxon>
        <taxon>Orbiliales</taxon>
        <taxon>Orbiliaceae</taxon>
        <taxon>Orbilia</taxon>
    </lineage>
</organism>
<dbReference type="AlphaFoldDB" id="A0AAV9WXT9"/>